<evidence type="ECO:0000313" key="2">
    <source>
        <dbReference type="Proteomes" id="UP001580407"/>
    </source>
</evidence>
<dbReference type="Proteomes" id="UP001580407">
    <property type="component" value="Unassembled WGS sequence"/>
</dbReference>
<comment type="caution">
    <text evidence="1">The sequence shown here is derived from an EMBL/GenBank/DDBJ whole genome shotgun (WGS) entry which is preliminary data.</text>
</comment>
<reference evidence="1 2" key="1">
    <citation type="submission" date="2024-09" db="EMBL/GenBank/DDBJ databases">
        <authorList>
            <person name="Ruan L."/>
        </authorList>
    </citation>
    <scope>NUCLEOTIDE SEQUENCE [LARGE SCALE GENOMIC DNA]</scope>
    <source>
        <strain evidence="1 2">D33</strain>
    </source>
</reference>
<evidence type="ECO:0000313" key="1">
    <source>
        <dbReference type="EMBL" id="MFB5683473.1"/>
    </source>
</evidence>
<keyword evidence="2" id="KW-1185">Reference proteome</keyword>
<sequence>MLRQSAVLVVCFPVVRKAALSRALRLGYGFLGLGASHDHSLSYYMVSLLS</sequence>
<accession>A0ABV5BCN8</accession>
<proteinExistence type="predicted"/>
<gene>
    <name evidence="1" type="ORF">ACE3NQ_21380</name>
</gene>
<protein>
    <submittedName>
        <fullName evidence="1">Uncharacterized protein</fullName>
    </submittedName>
</protein>
<dbReference type="EMBL" id="JBHILM010000027">
    <property type="protein sequence ID" value="MFB5683473.1"/>
    <property type="molecule type" value="Genomic_DNA"/>
</dbReference>
<name>A0ABV5BCN8_9BACL</name>
<organism evidence="1 2">
    <name type="scientific">Paenibacillus terreus</name>
    <dbReference type="NCBI Taxonomy" id="1387834"/>
    <lineage>
        <taxon>Bacteria</taxon>
        <taxon>Bacillati</taxon>
        <taxon>Bacillota</taxon>
        <taxon>Bacilli</taxon>
        <taxon>Bacillales</taxon>
        <taxon>Paenibacillaceae</taxon>
        <taxon>Paenibacillus</taxon>
    </lineage>
</organism>